<keyword evidence="2 8" id="KW-0808">Transferase</keyword>
<keyword evidence="6 8" id="KW-0342">GTP-binding</keyword>
<comment type="function">
    <text evidence="8">Transfers a GMP moiety from GTP to Mo-molybdopterin (Mo-MPT) cofactor (Moco or molybdenum cofactor) to form Mo-molybdopterin guanine dinucleotide (Mo-MGD) cofactor.</text>
</comment>
<comment type="domain">
    <text evidence="8">The N-terminal domain determines nucleotide recognition and specific binding, while the C-terminal domain determines the specific binding to the target protein.</text>
</comment>
<keyword evidence="7 8" id="KW-0501">Molybdenum cofactor biosynthesis</keyword>
<dbReference type="PANTHER" id="PTHR19136:SF81">
    <property type="entry name" value="MOLYBDENUM COFACTOR GUANYLYLTRANSFERASE"/>
    <property type="match status" value="1"/>
</dbReference>
<feature type="binding site" evidence="8">
    <location>
        <position position="115"/>
    </location>
    <ligand>
        <name>GTP</name>
        <dbReference type="ChEBI" id="CHEBI:37565"/>
    </ligand>
</feature>
<protein>
    <recommendedName>
        <fullName evidence="8">Molybdenum cofactor guanylyltransferase</fullName>
        <shortName evidence="8">MoCo guanylyltransferase</shortName>
        <ecNumber evidence="8">2.7.7.77</ecNumber>
    </recommendedName>
    <alternativeName>
        <fullName evidence="8">GTP:molybdopterin guanylyltransferase</fullName>
    </alternativeName>
    <alternativeName>
        <fullName evidence="8">Mo-MPT guanylyltransferase</fullName>
    </alternativeName>
    <alternativeName>
        <fullName evidence="8">Molybdopterin guanylyltransferase</fullName>
    </alternativeName>
    <alternativeName>
        <fullName evidence="8">Molybdopterin-guanine dinucleotide synthase</fullName>
        <shortName evidence="8">MGD synthase</shortName>
    </alternativeName>
</protein>
<feature type="binding site" evidence="8">
    <location>
        <position position="115"/>
    </location>
    <ligand>
        <name>Mg(2+)</name>
        <dbReference type="ChEBI" id="CHEBI:18420"/>
    </ligand>
</feature>
<keyword evidence="3 8" id="KW-0479">Metal-binding</keyword>
<feature type="binding site" evidence="8">
    <location>
        <position position="34"/>
    </location>
    <ligand>
        <name>GTP</name>
        <dbReference type="ChEBI" id="CHEBI:37565"/>
    </ligand>
</feature>
<keyword evidence="5 8" id="KW-0460">Magnesium</keyword>
<dbReference type="Pfam" id="PF11749">
    <property type="entry name" value="DUF3305"/>
    <property type="match status" value="1"/>
</dbReference>
<dbReference type="Proteomes" id="UP000219621">
    <property type="component" value="Unassembled WGS sequence"/>
</dbReference>
<dbReference type="PANTHER" id="PTHR19136">
    <property type="entry name" value="MOLYBDENUM COFACTOR GUANYLYLTRANSFERASE"/>
    <property type="match status" value="1"/>
</dbReference>
<dbReference type="GO" id="GO:0061603">
    <property type="term" value="F:molybdenum cofactor guanylyltransferase activity"/>
    <property type="evidence" value="ECO:0007669"/>
    <property type="project" value="UniProtKB-EC"/>
</dbReference>
<dbReference type="InterPro" id="IPR013482">
    <property type="entry name" value="Molybde_CF_guanTrfase"/>
</dbReference>
<proteinExistence type="inferred from homology"/>
<feature type="binding site" evidence="8">
    <location>
        <begin position="21"/>
        <end position="23"/>
    </location>
    <ligand>
        <name>GTP</name>
        <dbReference type="ChEBI" id="CHEBI:37565"/>
    </ligand>
</feature>
<dbReference type="InterPro" id="IPR025877">
    <property type="entry name" value="MobA-like_NTP_Trfase"/>
</dbReference>
<evidence type="ECO:0000256" key="2">
    <source>
        <dbReference type="ARBA" id="ARBA00022679"/>
    </source>
</evidence>
<organism evidence="11 12">
    <name type="scientific">Caenispirillum bisanense</name>
    <dbReference type="NCBI Taxonomy" id="414052"/>
    <lineage>
        <taxon>Bacteria</taxon>
        <taxon>Pseudomonadati</taxon>
        <taxon>Pseudomonadota</taxon>
        <taxon>Alphaproteobacteria</taxon>
        <taxon>Rhodospirillales</taxon>
        <taxon>Novispirillaceae</taxon>
        <taxon>Caenispirillum</taxon>
    </lineage>
</organism>
<evidence type="ECO:0000256" key="1">
    <source>
        <dbReference type="ARBA" id="ARBA00022490"/>
    </source>
</evidence>
<dbReference type="Gene3D" id="3.90.550.10">
    <property type="entry name" value="Spore Coat Polysaccharide Biosynthesis Protein SpsA, Chain A"/>
    <property type="match status" value="1"/>
</dbReference>
<dbReference type="InterPro" id="IPR029044">
    <property type="entry name" value="Nucleotide-diphossugar_trans"/>
</dbReference>
<dbReference type="GO" id="GO:0046872">
    <property type="term" value="F:metal ion binding"/>
    <property type="evidence" value="ECO:0007669"/>
    <property type="project" value="UniProtKB-KW"/>
</dbReference>
<gene>
    <name evidence="8" type="primary">mobA</name>
    <name evidence="11" type="ORF">SAMN05421508_101712</name>
</gene>
<reference evidence="12" key="1">
    <citation type="submission" date="2017-09" db="EMBL/GenBank/DDBJ databases">
        <authorList>
            <person name="Varghese N."/>
            <person name="Submissions S."/>
        </authorList>
    </citation>
    <scope>NUCLEOTIDE SEQUENCE [LARGE SCALE GENOMIC DNA]</scope>
    <source>
        <strain evidence="12">USBA 140</strain>
    </source>
</reference>
<comment type="similarity">
    <text evidence="8">Belongs to the MobA family.</text>
</comment>
<feature type="binding site" evidence="8">
    <location>
        <position position="80"/>
    </location>
    <ligand>
        <name>GTP</name>
        <dbReference type="ChEBI" id="CHEBI:37565"/>
    </ligand>
</feature>
<feature type="compositionally biased region" description="Basic and acidic residues" evidence="9">
    <location>
        <begin position="371"/>
        <end position="394"/>
    </location>
</feature>
<evidence type="ECO:0000256" key="6">
    <source>
        <dbReference type="ARBA" id="ARBA00023134"/>
    </source>
</evidence>
<feature type="domain" description="MobA-like NTP transferase" evidence="10">
    <location>
        <begin position="18"/>
        <end position="175"/>
    </location>
</feature>
<comment type="cofactor">
    <cofactor evidence="8">
        <name>Mg(2+)</name>
        <dbReference type="ChEBI" id="CHEBI:18420"/>
    </cofactor>
</comment>
<evidence type="ECO:0000256" key="9">
    <source>
        <dbReference type="SAM" id="MobiDB-lite"/>
    </source>
</evidence>
<dbReference type="SUPFAM" id="SSF53448">
    <property type="entry name" value="Nucleotide-diphospho-sugar transferases"/>
    <property type="match status" value="1"/>
</dbReference>
<feature type="binding site" evidence="8">
    <location>
        <position position="62"/>
    </location>
    <ligand>
        <name>GTP</name>
        <dbReference type="ChEBI" id="CHEBI:37565"/>
    </ligand>
</feature>
<evidence type="ECO:0000313" key="11">
    <source>
        <dbReference type="EMBL" id="SOD90907.1"/>
    </source>
</evidence>
<sequence length="394" mass="43105">MTDQPALPAPPPLHRIAGVILAGGLSRRMGGGDKTLLTLDGKPMLAHVIERLTPQVGPMALNANGDPARFEPFGLPVLPDVVEGFAGPLAGVLTALRWAALEHPDVTHVLTTAADAPFVPLDLVARLWRAVEDGADIACAASGGWTHPVVALWPVRLAGDLRRALVDEDMRKIDAWTARYRTVAVEWPAQPLDPFFNVNRPEDLDAANAMLEAAEARAAVGEVEKSRRLSIVLERRTSSHPWGSDSYVPVAAVPAAADAPAEIRPAEADRWISAPMTVELFRRETEGYRRNLSAPEPRLYVILRPVEGQPIPMAPFLVTACPYEGEAYLHDDGTQLETVPMPEDVAYWVGAFCARHHVDTPFVKRKQKTKAPREDDTFSRIAPVDRARRKGETR</sequence>
<dbReference type="GO" id="GO:0005737">
    <property type="term" value="C:cytoplasm"/>
    <property type="evidence" value="ECO:0007669"/>
    <property type="project" value="UniProtKB-SubCell"/>
</dbReference>
<dbReference type="InterPro" id="IPR021736">
    <property type="entry name" value="DUF3305"/>
</dbReference>
<dbReference type="EMBL" id="OCNJ01000001">
    <property type="protein sequence ID" value="SOD90907.1"/>
    <property type="molecule type" value="Genomic_DNA"/>
</dbReference>
<evidence type="ECO:0000313" key="12">
    <source>
        <dbReference type="Proteomes" id="UP000219621"/>
    </source>
</evidence>
<dbReference type="Pfam" id="PF12804">
    <property type="entry name" value="NTP_transf_3"/>
    <property type="match status" value="1"/>
</dbReference>
<feature type="region of interest" description="Disordered" evidence="9">
    <location>
        <begin position="364"/>
        <end position="394"/>
    </location>
</feature>
<evidence type="ECO:0000256" key="5">
    <source>
        <dbReference type="ARBA" id="ARBA00022842"/>
    </source>
</evidence>
<dbReference type="OrthoDB" id="9788394at2"/>
<dbReference type="CDD" id="cd02503">
    <property type="entry name" value="MobA"/>
    <property type="match status" value="1"/>
</dbReference>
<dbReference type="GO" id="GO:1902758">
    <property type="term" value="P:bis(molybdopterin guanine dinucleotide)molybdenum biosynthetic process"/>
    <property type="evidence" value="ECO:0007669"/>
    <property type="project" value="TreeGrafter"/>
</dbReference>
<name>A0A286G5S6_9PROT</name>
<dbReference type="RefSeq" id="WP_097277575.1">
    <property type="nucleotide sequence ID" value="NZ_OCNJ01000001.1"/>
</dbReference>
<dbReference type="HAMAP" id="MF_00316">
    <property type="entry name" value="MobA"/>
    <property type="match status" value="1"/>
</dbReference>
<keyword evidence="1 8" id="KW-0963">Cytoplasm</keyword>
<dbReference type="NCBIfam" id="TIGR02665">
    <property type="entry name" value="molyb_mobA"/>
    <property type="match status" value="1"/>
</dbReference>
<keyword evidence="4 8" id="KW-0547">Nucleotide-binding</keyword>
<evidence type="ECO:0000256" key="7">
    <source>
        <dbReference type="ARBA" id="ARBA00023150"/>
    </source>
</evidence>
<dbReference type="GO" id="GO:0005525">
    <property type="term" value="F:GTP binding"/>
    <property type="evidence" value="ECO:0007669"/>
    <property type="project" value="UniProtKB-UniRule"/>
</dbReference>
<accession>A0A286G5S6</accession>
<evidence type="ECO:0000256" key="4">
    <source>
        <dbReference type="ARBA" id="ARBA00022741"/>
    </source>
</evidence>
<comment type="subunit">
    <text evidence="8">Monomer.</text>
</comment>
<evidence type="ECO:0000256" key="8">
    <source>
        <dbReference type="HAMAP-Rule" id="MF_00316"/>
    </source>
</evidence>
<evidence type="ECO:0000259" key="10">
    <source>
        <dbReference type="Pfam" id="PF12804"/>
    </source>
</evidence>
<dbReference type="EC" id="2.7.7.77" evidence="8"/>
<comment type="catalytic activity">
    <reaction evidence="8">
        <text>Mo-molybdopterin + GTP + H(+) = Mo-molybdopterin guanine dinucleotide + diphosphate</text>
        <dbReference type="Rhea" id="RHEA:34243"/>
        <dbReference type="ChEBI" id="CHEBI:15378"/>
        <dbReference type="ChEBI" id="CHEBI:33019"/>
        <dbReference type="ChEBI" id="CHEBI:37565"/>
        <dbReference type="ChEBI" id="CHEBI:71302"/>
        <dbReference type="ChEBI" id="CHEBI:71310"/>
        <dbReference type="EC" id="2.7.7.77"/>
    </reaction>
</comment>
<keyword evidence="12" id="KW-1185">Reference proteome</keyword>
<dbReference type="AlphaFoldDB" id="A0A286G5S6"/>
<evidence type="ECO:0000256" key="3">
    <source>
        <dbReference type="ARBA" id="ARBA00022723"/>
    </source>
</evidence>
<comment type="subcellular location">
    <subcellularLocation>
        <location evidence="8">Cytoplasm</location>
    </subcellularLocation>
</comment>